<evidence type="ECO:0000256" key="1">
    <source>
        <dbReference type="ARBA" id="ARBA00000085"/>
    </source>
</evidence>
<dbReference type="SUPFAM" id="SSF53850">
    <property type="entry name" value="Periplasmic binding protein-like II"/>
    <property type="match status" value="1"/>
</dbReference>
<dbReference type="RefSeq" id="WP_084371595.1">
    <property type="nucleotide sequence ID" value="NZ_FWYF01000001.1"/>
</dbReference>
<gene>
    <name evidence="11" type="ORF">SAMN04488029_1322</name>
</gene>
<evidence type="ECO:0000313" key="12">
    <source>
        <dbReference type="Proteomes" id="UP000192472"/>
    </source>
</evidence>
<evidence type="ECO:0000256" key="4">
    <source>
        <dbReference type="ARBA" id="ARBA00022679"/>
    </source>
</evidence>
<dbReference type="SMART" id="SM00062">
    <property type="entry name" value="PBPb"/>
    <property type="match status" value="1"/>
</dbReference>
<dbReference type="EC" id="2.7.13.3" evidence="2"/>
<sequence length="598" mass="68930">MAILKKTICYVWIVLIALVCDTATLASNLTWKQAQEQKAGIVAIQYKLNEPFLMSTHGELEGLEYEMMAGFQRYLANQYGVHIQYHWIEWNTLSEIFNQIQTKEHAGDIGLDIISWTADRERNVKFSDPYFPDFQVLVTHRSNPSILHEDEFNDPYNAYTAISVLGTTYDQNLKKIRKQGSHFDIRYIEQSTQIIEEIVSAPKSFGYSDLTRYLLALNNDSPIKRLNAYAVRGHGLGVIFNKDSDWDMPFNEYLKSDEFNKIKQNSIRRYLGSEFIDFMKNLSNHQNEEMVLLMQEKMFMDEEIQRSKIEAEQQEKIKVILIIAISFTFLTAFFLFNRSKIKSNANKLLLSHQKLIEQKNELLSERNQELIDINNEKNSYIHILSHDLRAPINNINSISKLLKDAQLSPDEVKMLDHITNESKRLSDMVTRILDVERIESQQLEEFKEVNLSECLQEIATNFSQAATDKQITIHTEIVPNMYISGIDAYVFHIFDNLMSNAIKFTPHKKNIHFSTSSNEHQVVVKLRDEGPGLSEEDQGNMFKKFQTLSAKPTDGEASNGIGLSIVHKYVNILNAKLACESELNMGTTFIVTFDKVSD</sequence>
<reference evidence="11 12" key="1">
    <citation type="submission" date="2017-04" db="EMBL/GenBank/DDBJ databases">
        <authorList>
            <person name="Afonso C.L."/>
            <person name="Miller P.J."/>
            <person name="Scott M.A."/>
            <person name="Spackman E."/>
            <person name="Goraichik I."/>
            <person name="Dimitrov K.M."/>
            <person name="Suarez D.L."/>
            <person name="Swayne D.E."/>
        </authorList>
    </citation>
    <scope>NUCLEOTIDE SEQUENCE [LARGE SCALE GENOMIC DNA]</scope>
    <source>
        <strain evidence="11 12">DSM 26133</strain>
    </source>
</reference>
<keyword evidence="9" id="KW-1133">Transmembrane helix</keyword>
<dbReference type="Pfam" id="PF00497">
    <property type="entry name" value="SBP_bac_3"/>
    <property type="match status" value="1"/>
</dbReference>
<dbReference type="PROSITE" id="PS50109">
    <property type="entry name" value="HIS_KIN"/>
    <property type="match status" value="1"/>
</dbReference>
<dbReference type="InterPro" id="IPR003594">
    <property type="entry name" value="HATPase_dom"/>
</dbReference>
<keyword evidence="12" id="KW-1185">Reference proteome</keyword>
<dbReference type="PANTHER" id="PTHR42878:SF7">
    <property type="entry name" value="SENSOR HISTIDINE KINASE GLRK"/>
    <property type="match status" value="1"/>
</dbReference>
<keyword evidence="3" id="KW-0597">Phosphoprotein</keyword>
<dbReference type="GO" id="GO:0005524">
    <property type="term" value="F:ATP binding"/>
    <property type="evidence" value="ECO:0007669"/>
    <property type="project" value="UniProtKB-KW"/>
</dbReference>
<dbReference type="InterPro" id="IPR005467">
    <property type="entry name" value="His_kinase_dom"/>
</dbReference>
<feature type="transmembrane region" description="Helical" evidence="9">
    <location>
        <begin position="317"/>
        <end position="336"/>
    </location>
</feature>
<dbReference type="Pfam" id="PF00512">
    <property type="entry name" value="HisKA"/>
    <property type="match status" value="1"/>
</dbReference>
<dbReference type="CDD" id="cd00082">
    <property type="entry name" value="HisKA"/>
    <property type="match status" value="1"/>
</dbReference>
<dbReference type="InterPro" id="IPR001638">
    <property type="entry name" value="Solute-binding_3/MltF_N"/>
</dbReference>
<dbReference type="SUPFAM" id="SSF47384">
    <property type="entry name" value="Homodimeric domain of signal transducing histidine kinase"/>
    <property type="match status" value="1"/>
</dbReference>
<keyword evidence="7" id="KW-0067">ATP-binding</keyword>
<dbReference type="Gene3D" id="1.10.287.130">
    <property type="match status" value="1"/>
</dbReference>
<dbReference type="GO" id="GO:0007234">
    <property type="term" value="P:osmosensory signaling via phosphorelay pathway"/>
    <property type="evidence" value="ECO:0007669"/>
    <property type="project" value="TreeGrafter"/>
</dbReference>
<dbReference type="GO" id="GO:0030295">
    <property type="term" value="F:protein kinase activator activity"/>
    <property type="evidence" value="ECO:0007669"/>
    <property type="project" value="TreeGrafter"/>
</dbReference>
<comment type="catalytic activity">
    <reaction evidence="1">
        <text>ATP + protein L-histidine = ADP + protein N-phospho-L-histidine.</text>
        <dbReference type="EC" id="2.7.13.3"/>
    </reaction>
</comment>
<protein>
    <recommendedName>
        <fullName evidence="2">histidine kinase</fullName>
        <ecNumber evidence="2">2.7.13.3</ecNumber>
    </recommendedName>
</protein>
<dbReference type="SMART" id="SM00387">
    <property type="entry name" value="HATPase_c"/>
    <property type="match status" value="1"/>
</dbReference>
<organism evidence="11 12">
    <name type="scientific">Reichenbachiella faecimaris</name>
    <dbReference type="NCBI Taxonomy" id="692418"/>
    <lineage>
        <taxon>Bacteria</taxon>
        <taxon>Pseudomonadati</taxon>
        <taxon>Bacteroidota</taxon>
        <taxon>Cytophagia</taxon>
        <taxon>Cytophagales</taxon>
        <taxon>Reichenbachiellaceae</taxon>
        <taxon>Reichenbachiella</taxon>
    </lineage>
</organism>
<keyword evidence="6 11" id="KW-0418">Kinase</keyword>
<keyword evidence="9" id="KW-0472">Membrane</keyword>
<dbReference type="InterPro" id="IPR004358">
    <property type="entry name" value="Sig_transdc_His_kin-like_C"/>
</dbReference>
<dbReference type="OrthoDB" id="973690at2"/>
<evidence type="ECO:0000256" key="5">
    <source>
        <dbReference type="ARBA" id="ARBA00022741"/>
    </source>
</evidence>
<keyword evidence="8" id="KW-0902">Two-component regulatory system</keyword>
<dbReference type="InterPro" id="IPR036097">
    <property type="entry name" value="HisK_dim/P_sf"/>
</dbReference>
<proteinExistence type="predicted"/>
<dbReference type="PANTHER" id="PTHR42878">
    <property type="entry name" value="TWO-COMPONENT HISTIDINE KINASE"/>
    <property type="match status" value="1"/>
</dbReference>
<dbReference type="GO" id="GO:0000156">
    <property type="term" value="F:phosphorelay response regulator activity"/>
    <property type="evidence" value="ECO:0007669"/>
    <property type="project" value="TreeGrafter"/>
</dbReference>
<evidence type="ECO:0000256" key="7">
    <source>
        <dbReference type="ARBA" id="ARBA00022840"/>
    </source>
</evidence>
<dbReference type="STRING" id="692418.SAMN04488029_1322"/>
<dbReference type="SMART" id="SM00388">
    <property type="entry name" value="HisKA"/>
    <property type="match status" value="1"/>
</dbReference>
<keyword evidence="5" id="KW-0547">Nucleotide-binding</keyword>
<accession>A0A1W2G8N2</accession>
<dbReference type="GO" id="GO:0000155">
    <property type="term" value="F:phosphorelay sensor kinase activity"/>
    <property type="evidence" value="ECO:0007669"/>
    <property type="project" value="InterPro"/>
</dbReference>
<evidence type="ECO:0000256" key="9">
    <source>
        <dbReference type="SAM" id="Phobius"/>
    </source>
</evidence>
<evidence type="ECO:0000256" key="8">
    <source>
        <dbReference type="ARBA" id="ARBA00023012"/>
    </source>
</evidence>
<dbReference type="Proteomes" id="UP000192472">
    <property type="component" value="Unassembled WGS sequence"/>
</dbReference>
<dbReference type="EMBL" id="FWYF01000001">
    <property type="protein sequence ID" value="SMD32961.1"/>
    <property type="molecule type" value="Genomic_DNA"/>
</dbReference>
<dbReference type="InterPro" id="IPR050351">
    <property type="entry name" value="BphY/WalK/GraS-like"/>
</dbReference>
<dbReference type="Gene3D" id="3.40.190.10">
    <property type="entry name" value="Periplasmic binding protein-like II"/>
    <property type="match status" value="2"/>
</dbReference>
<evidence type="ECO:0000256" key="3">
    <source>
        <dbReference type="ARBA" id="ARBA00022553"/>
    </source>
</evidence>
<evidence type="ECO:0000256" key="2">
    <source>
        <dbReference type="ARBA" id="ARBA00012438"/>
    </source>
</evidence>
<keyword evidence="4" id="KW-0808">Transferase</keyword>
<dbReference type="InterPro" id="IPR003661">
    <property type="entry name" value="HisK_dim/P_dom"/>
</dbReference>
<evidence type="ECO:0000256" key="6">
    <source>
        <dbReference type="ARBA" id="ARBA00022777"/>
    </source>
</evidence>
<dbReference type="InterPro" id="IPR036890">
    <property type="entry name" value="HATPase_C_sf"/>
</dbReference>
<name>A0A1W2G8N2_REIFA</name>
<dbReference type="PRINTS" id="PR00344">
    <property type="entry name" value="BCTRLSENSOR"/>
</dbReference>
<keyword evidence="9" id="KW-0812">Transmembrane</keyword>
<evidence type="ECO:0000313" key="11">
    <source>
        <dbReference type="EMBL" id="SMD32961.1"/>
    </source>
</evidence>
<dbReference type="AlphaFoldDB" id="A0A1W2G8N2"/>
<dbReference type="SUPFAM" id="SSF55874">
    <property type="entry name" value="ATPase domain of HSP90 chaperone/DNA topoisomerase II/histidine kinase"/>
    <property type="match status" value="1"/>
</dbReference>
<dbReference type="CDD" id="cd00075">
    <property type="entry name" value="HATPase"/>
    <property type="match status" value="1"/>
</dbReference>
<evidence type="ECO:0000259" key="10">
    <source>
        <dbReference type="PROSITE" id="PS50109"/>
    </source>
</evidence>
<feature type="domain" description="Histidine kinase" evidence="10">
    <location>
        <begin position="383"/>
        <end position="597"/>
    </location>
</feature>
<dbReference type="Gene3D" id="3.30.565.10">
    <property type="entry name" value="Histidine kinase-like ATPase, C-terminal domain"/>
    <property type="match status" value="1"/>
</dbReference>
<dbReference type="Pfam" id="PF02518">
    <property type="entry name" value="HATPase_c"/>
    <property type="match status" value="1"/>
</dbReference>